<dbReference type="InterPro" id="IPR013112">
    <property type="entry name" value="FAD-bd_8"/>
</dbReference>
<keyword evidence="9 12" id="KW-0472">Membrane</keyword>
<evidence type="ECO:0000256" key="11">
    <source>
        <dbReference type="SAM" id="MobiDB-lite"/>
    </source>
</evidence>
<dbReference type="GO" id="GO:0015677">
    <property type="term" value="P:copper ion import"/>
    <property type="evidence" value="ECO:0007669"/>
    <property type="project" value="TreeGrafter"/>
</dbReference>
<gene>
    <name evidence="15" type="ORF">B9479_005407</name>
</gene>
<feature type="region of interest" description="Disordered" evidence="11">
    <location>
        <begin position="657"/>
        <end position="695"/>
    </location>
</feature>
<dbReference type="SFLD" id="SFLDG01168">
    <property type="entry name" value="Ferric_reductase_subgroup_(FRE"/>
    <property type="match status" value="1"/>
</dbReference>
<dbReference type="InterPro" id="IPR017927">
    <property type="entry name" value="FAD-bd_FR_type"/>
</dbReference>
<dbReference type="SFLD" id="SFLDS00052">
    <property type="entry name" value="Ferric_Reductase_Domain"/>
    <property type="match status" value="1"/>
</dbReference>
<keyword evidence="13" id="KW-0732">Signal</keyword>
<evidence type="ECO:0000256" key="9">
    <source>
        <dbReference type="ARBA" id="ARBA00023136"/>
    </source>
</evidence>
<evidence type="ECO:0000256" key="8">
    <source>
        <dbReference type="ARBA" id="ARBA00023065"/>
    </source>
</evidence>
<evidence type="ECO:0000256" key="2">
    <source>
        <dbReference type="ARBA" id="ARBA00006278"/>
    </source>
</evidence>
<feature type="transmembrane region" description="Helical" evidence="12">
    <location>
        <begin position="363"/>
        <end position="381"/>
    </location>
</feature>
<dbReference type="Gene3D" id="3.40.50.80">
    <property type="entry name" value="Nucleotide-binding domain of ferredoxin-NADP reductase (FNR) module"/>
    <property type="match status" value="1"/>
</dbReference>
<dbReference type="Pfam" id="PF08030">
    <property type="entry name" value="NAD_binding_6"/>
    <property type="match status" value="1"/>
</dbReference>
<evidence type="ECO:0000256" key="1">
    <source>
        <dbReference type="ARBA" id="ARBA00004141"/>
    </source>
</evidence>
<dbReference type="InterPro" id="IPR013121">
    <property type="entry name" value="Fe_red_NAD-bd_6"/>
</dbReference>
<feature type="transmembrane region" description="Helical" evidence="12">
    <location>
        <begin position="329"/>
        <end position="351"/>
    </location>
</feature>
<dbReference type="InterPro" id="IPR051410">
    <property type="entry name" value="Ferric/Cupric_Reductase"/>
</dbReference>
<dbReference type="GO" id="GO:0000293">
    <property type="term" value="F:ferric-chelate reductase activity"/>
    <property type="evidence" value="ECO:0007669"/>
    <property type="project" value="UniProtKB-ARBA"/>
</dbReference>
<protein>
    <recommendedName>
        <fullName evidence="14">FAD-binding FR-type domain-containing protein</fullName>
    </recommendedName>
</protein>
<dbReference type="InterPro" id="IPR039261">
    <property type="entry name" value="FNR_nucleotide-bd"/>
</dbReference>
<feature type="transmembrane region" description="Helical" evidence="12">
    <location>
        <begin position="166"/>
        <end position="184"/>
    </location>
</feature>
<feature type="transmembrane region" description="Helical" evidence="12">
    <location>
        <begin position="393"/>
        <end position="411"/>
    </location>
</feature>
<evidence type="ECO:0000256" key="4">
    <source>
        <dbReference type="ARBA" id="ARBA00022692"/>
    </source>
</evidence>
<evidence type="ECO:0000256" key="5">
    <source>
        <dbReference type="ARBA" id="ARBA00022982"/>
    </source>
</evidence>
<comment type="subcellular location">
    <subcellularLocation>
        <location evidence="1">Membrane</location>
        <topology evidence="1">Multi-pass membrane protein</topology>
    </subcellularLocation>
</comment>
<feature type="signal peptide" evidence="13">
    <location>
        <begin position="1"/>
        <end position="23"/>
    </location>
</feature>
<evidence type="ECO:0000256" key="12">
    <source>
        <dbReference type="SAM" id="Phobius"/>
    </source>
</evidence>
<evidence type="ECO:0000259" key="14">
    <source>
        <dbReference type="PROSITE" id="PS51384"/>
    </source>
</evidence>
<comment type="similarity">
    <text evidence="2">Belongs to the ferric reductase (FRE) family.</text>
</comment>
<dbReference type="Pfam" id="PF08022">
    <property type="entry name" value="FAD_binding_8"/>
    <property type="match status" value="1"/>
</dbReference>
<evidence type="ECO:0000256" key="6">
    <source>
        <dbReference type="ARBA" id="ARBA00022989"/>
    </source>
</evidence>
<keyword evidence="8" id="KW-0406">Ion transport</keyword>
<dbReference type="GO" id="GO:0006879">
    <property type="term" value="P:intracellular iron ion homeostasis"/>
    <property type="evidence" value="ECO:0007669"/>
    <property type="project" value="TreeGrafter"/>
</dbReference>
<dbReference type="PROSITE" id="PS51384">
    <property type="entry name" value="FAD_FR"/>
    <property type="match status" value="1"/>
</dbReference>
<feature type="compositionally biased region" description="Polar residues" evidence="11">
    <location>
        <begin position="657"/>
        <end position="671"/>
    </location>
</feature>
<keyword evidence="5" id="KW-0249">Electron transport</keyword>
<evidence type="ECO:0000256" key="10">
    <source>
        <dbReference type="ARBA" id="ARBA00023180"/>
    </source>
</evidence>
<evidence type="ECO:0000256" key="3">
    <source>
        <dbReference type="ARBA" id="ARBA00022448"/>
    </source>
</evidence>
<dbReference type="Pfam" id="PF01794">
    <property type="entry name" value="Ferric_reduct"/>
    <property type="match status" value="1"/>
</dbReference>
<keyword evidence="10" id="KW-0325">Glycoprotein</keyword>
<dbReference type="GO" id="GO:0006826">
    <property type="term" value="P:iron ion transport"/>
    <property type="evidence" value="ECO:0007669"/>
    <property type="project" value="TreeGrafter"/>
</dbReference>
<name>A0A5D3ASY7_9TREE</name>
<dbReference type="GO" id="GO:0005886">
    <property type="term" value="C:plasma membrane"/>
    <property type="evidence" value="ECO:0007669"/>
    <property type="project" value="TreeGrafter"/>
</dbReference>
<dbReference type="InterPro" id="IPR013130">
    <property type="entry name" value="Fe3_Rdtase_TM_dom"/>
</dbReference>
<evidence type="ECO:0000256" key="13">
    <source>
        <dbReference type="SAM" id="SignalP"/>
    </source>
</evidence>
<evidence type="ECO:0000313" key="15">
    <source>
        <dbReference type="EMBL" id="TYJ53932.1"/>
    </source>
</evidence>
<accession>A0A5D3ASY7</accession>
<dbReference type="SUPFAM" id="SSF52343">
    <property type="entry name" value="Ferredoxin reductase-like, C-terminal NADP-linked domain"/>
    <property type="match status" value="1"/>
</dbReference>
<dbReference type="PANTHER" id="PTHR32361">
    <property type="entry name" value="FERRIC/CUPRIC REDUCTASE TRANSMEMBRANE COMPONENT"/>
    <property type="match status" value="1"/>
</dbReference>
<keyword evidence="3" id="KW-0813">Transport</keyword>
<keyword evidence="16" id="KW-1185">Reference proteome</keyword>
<organism evidence="15 16">
    <name type="scientific">Cryptococcus floricola</name>
    <dbReference type="NCBI Taxonomy" id="2591691"/>
    <lineage>
        <taxon>Eukaryota</taxon>
        <taxon>Fungi</taxon>
        <taxon>Dikarya</taxon>
        <taxon>Basidiomycota</taxon>
        <taxon>Agaricomycotina</taxon>
        <taxon>Tremellomycetes</taxon>
        <taxon>Tremellales</taxon>
        <taxon>Cryptococcaceae</taxon>
        <taxon>Cryptococcus</taxon>
    </lineage>
</organism>
<keyword evidence="7" id="KW-0560">Oxidoreductase</keyword>
<reference evidence="15 16" key="1">
    <citation type="submission" date="2017-05" db="EMBL/GenBank/DDBJ databases">
        <title>The Genome Sequence of Tsuchiyaea wingfieldii DSM 27421.</title>
        <authorList>
            <person name="Cuomo C."/>
            <person name="Passer A."/>
            <person name="Billmyre B."/>
            <person name="Heitman J."/>
        </authorList>
    </citation>
    <scope>NUCLEOTIDE SEQUENCE [LARGE SCALE GENOMIC DNA]</scope>
    <source>
        <strain evidence="15 16">DSM 27421</strain>
    </source>
</reference>
<sequence length="766" mass="85059">MVVLNRPLIYLLSLGTLTISANAENLKIIVKHPESDCGFGCRKLFSTSFGDADSTSSSYYGKSCSSDWWRQSFALCMETYCNEKEVEAGWAKMAGYCISYAGLELGDEKSFYNAIPDISAVPILDGTNASALLVTYNETVLLSEATWAAGYKTMLVWDLTYIYHDAFGWSIYILVGLAIVAGMLRRVSDAYRTHLISKIGRSVDRSELALAPQGFFSKLETHYEKYIGTPALIGKRHVNSFAWFSLPTRLEGACIFFYVLLNFLYCFVGYDLFQGNQYYSTNSTQLTRYLADRTAILSFFNLPIIWMLAGRNDVILWLTGWSFSSMNLFHRWVAIVCTTQGIIHSIVWTYIERDSLGRMFQYKYWATGVFATVTMSLLLPFSVKPFRERYYEAFLIIHIVLAVATLTLLFYHLTVYDGEYDPFMWACVGVWAFDRLMRYVRIFYLTFKAAKGNNATMVATGGENGLIRLSVRTSVRHTPSPGMFYYLYTPLSITPWENHPFTLGSWREEADGSTVLQFLIGTHKGATGKLRRKVKKAENGVANLRVLVEGPYGHTASVRRFDHVLFVVGGSGVTAALPYLHDLKQRAASGKCATREATIVWVVKNNEYAADVLSHELAGVRDIDGLVVHVKIYTTSSSGLTTPLAEQAHIQAIPYSTDGSSSIASPTTEKTLPSAERSLNSSSSSSTSLTGQISTKEGVQVGRPEMSDILSESLFKLVGSETLGVLACGPGGMMDDLRAAVVDAYGTGEGKVGPETLGYFEESFSW</sequence>
<feature type="chain" id="PRO_5023047765" description="FAD-binding FR-type domain-containing protein" evidence="13">
    <location>
        <begin position="24"/>
        <end position="766"/>
    </location>
</feature>
<dbReference type="PANTHER" id="PTHR32361:SF9">
    <property type="entry name" value="FERRIC REDUCTASE TRANSMEMBRANE COMPONENT 3-RELATED"/>
    <property type="match status" value="1"/>
</dbReference>
<dbReference type="AlphaFoldDB" id="A0A5D3ASY7"/>
<keyword evidence="4 12" id="KW-0812">Transmembrane</keyword>
<feature type="transmembrane region" description="Helical" evidence="12">
    <location>
        <begin position="290"/>
        <end position="309"/>
    </location>
</feature>
<proteinExistence type="inferred from homology"/>
<feature type="domain" description="FAD-binding FR-type" evidence="14">
    <location>
        <begin position="432"/>
        <end position="558"/>
    </location>
</feature>
<evidence type="ECO:0000313" key="16">
    <source>
        <dbReference type="Proteomes" id="UP000322245"/>
    </source>
</evidence>
<feature type="compositionally biased region" description="Low complexity" evidence="11">
    <location>
        <begin position="672"/>
        <end position="695"/>
    </location>
</feature>
<evidence type="ECO:0000256" key="7">
    <source>
        <dbReference type="ARBA" id="ARBA00023002"/>
    </source>
</evidence>
<feature type="transmembrane region" description="Helical" evidence="12">
    <location>
        <begin position="250"/>
        <end position="270"/>
    </location>
</feature>
<dbReference type="CDD" id="cd06186">
    <property type="entry name" value="NOX_Duox_like_FAD_NADP"/>
    <property type="match status" value="1"/>
</dbReference>
<dbReference type="Proteomes" id="UP000322245">
    <property type="component" value="Unassembled WGS sequence"/>
</dbReference>
<comment type="caution">
    <text evidence="15">The sequence shown here is derived from an EMBL/GenBank/DDBJ whole genome shotgun (WGS) entry which is preliminary data.</text>
</comment>
<keyword evidence="6 12" id="KW-1133">Transmembrane helix</keyword>
<dbReference type="EMBL" id="NIDF01000073">
    <property type="protein sequence ID" value="TYJ53932.1"/>
    <property type="molecule type" value="Genomic_DNA"/>
</dbReference>